<dbReference type="Gene3D" id="3.40.50.1820">
    <property type="entry name" value="alpha/beta hydrolase"/>
    <property type="match status" value="1"/>
</dbReference>
<reference evidence="1 2" key="1">
    <citation type="submission" date="2017-10" db="EMBL/GenBank/DDBJ databases">
        <title>Sequencing the genomes of 1000 actinobacteria strains.</title>
        <authorList>
            <person name="Klenk H.-P."/>
        </authorList>
    </citation>
    <scope>NUCLEOTIDE SEQUENCE [LARGE SCALE GENOMIC DNA]</scope>
    <source>
        <strain evidence="1 2">DSM 18966</strain>
    </source>
</reference>
<dbReference type="EMBL" id="PDJG01000001">
    <property type="protein sequence ID" value="PFG33210.1"/>
    <property type="molecule type" value="Genomic_DNA"/>
</dbReference>
<dbReference type="GO" id="GO:0016787">
    <property type="term" value="F:hydrolase activity"/>
    <property type="evidence" value="ECO:0007669"/>
    <property type="project" value="InterPro"/>
</dbReference>
<organism evidence="1 2">
    <name type="scientific">Sanguibacter antarcticus</name>
    <dbReference type="NCBI Taxonomy" id="372484"/>
    <lineage>
        <taxon>Bacteria</taxon>
        <taxon>Bacillati</taxon>
        <taxon>Actinomycetota</taxon>
        <taxon>Actinomycetes</taxon>
        <taxon>Micrococcales</taxon>
        <taxon>Sanguibacteraceae</taxon>
        <taxon>Sanguibacter</taxon>
    </lineage>
</organism>
<comment type="caution">
    <text evidence="1">The sequence shown here is derived from an EMBL/GenBank/DDBJ whole genome shotgun (WGS) entry which is preliminary data.</text>
</comment>
<dbReference type="PANTHER" id="PTHR15394:SF3">
    <property type="entry name" value="SERINE HYDROLASE RBBP9"/>
    <property type="match status" value="1"/>
</dbReference>
<accession>A0A2A9E4T9</accession>
<dbReference type="AlphaFoldDB" id="A0A2A9E4T9"/>
<dbReference type="Pfam" id="PF06821">
    <property type="entry name" value="Ser_hydrolase"/>
    <property type="match status" value="1"/>
</dbReference>
<dbReference type="InterPro" id="IPR010662">
    <property type="entry name" value="RBBP9/YdeN"/>
</dbReference>
<dbReference type="PANTHER" id="PTHR15394">
    <property type="entry name" value="SERINE HYDROLASE RBBP9"/>
    <property type="match status" value="1"/>
</dbReference>
<gene>
    <name evidence="1" type="ORF">ATL42_1070</name>
</gene>
<evidence type="ECO:0008006" key="3">
    <source>
        <dbReference type="Google" id="ProtNLM"/>
    </source>
</evidence>
<evidence type="ECO:0000313" key="1">
    <source>
        <dbReference type="EMBL" id="PFG33210.1"/>
    </source>
</evidence>
<dbReference type="Proteomes" id="UP000225548">
    <property type="component" value="Unassembled WGS sequence"/>
</dbReference>
<name>A0A2A9E4T9_9MICO</name>
<protein>
    <recommendedName>
        <fullName evidence="3">Alpha/beta hydrolase family protein</fullName>
    </recommendedName>
</protein>
<proteinExistence type="predicted"/>
<evidence type="ECO:0000313" key="2">
    <source>
        <dbReference type="Proteomes" id="UP000225548"/>
    </source>
</evidence>
<keyword evidence="2" id="KW-1185">Reference proteome</keyword>
<sequence length="199" mass="21686">MAVHGLGREPHPPAHDQSVTRRAIIFHGTGANPDVCWYRWLGDRLAARGFAVEIPHYPGLNVEPAETFVPHVLGRHRFDESTVLVGHSGGAALLLSLLEHLDVRVAQAILVAGYCTPPNDADEPVLQSSYDWAAISAHVADLYLVNSVTDPYGCDAEQGRAMFDHLGGTQIVRDEGHFGDVDQPFPTFPLIDRLVADLP</sequence>
<dbReference type="SUPFAM" id="SSF53474">
    <property type="entry name" value="alpha/beta-Hydrolases"/>
    <property type="match status" value="1"/>
</dbReference>
<dbReference type="InterPro" id="IPR029058">
    <property type="entry name" value="AB_hydrolase_fold"/>
</dbReference>